<comment type="subcellular location">
    <subcellularLocation>
        <location evidence="1">Membrane</location>
        <topology evidence="1">Multi-pass membrane protein</topology>
    </subcellularLocation>
</comment>
<evidence type="ECO:0000259" key="7">
    <source>
        <dbReference type="PROSITE" id="PS50850"/>
    </source>
</evidence>
<dbReference type="InterPro" id="IPR036259">
    <property type="entry name" value="MFS_trans_sf"/>
</dbReference>
<dbReference type="Gene3D" id="1.20.1250.20">
    <property type="entry name" value="MFS general substrate transporter like domains"/>
    <property type="match status" value="1"/>
</dbReference>
<feature type="transmembrane region" description="Helical" evidence="6">
    <location>
        <begin position="212"/>
        <end position="235"/>
    </location>
</feature>
<protein>
    <recommendedName>
        <fullName evidence="7">Major facilitator superfamily (MFS) profile domain-containing protein</fullName>
    </recommendedName>
</protein>
<organism evidence="8 9">
    <name type="scientific">Digitaria exilis</name>
    <dbReference type="NCBI Taxonomy" id="1010633"/>
    <lineage>
        <taxon>Eukaryota</taxon>
        <taxon>Viridiplantae</taxon>
        <taxon>Streptophyta</taxon>
        <taxon>Embryophyta</taxon>
        <taxon>Tracheophyta</taxon>
        <taxon>Spermatophyta</taxon>
        <taxon>Magnoliopsida</taxon>
        <taxon>Liliopsida</taxon>
        <taxon>Poales</taxon>
        <taxon>Poaceae</taxon>
        <taxon>PACMAD clade</taxon>
        <taxon>Panicoideae</taxon>
        <taxon>Panicodae</taxon>
        <taxon>Paniceae</taxon>
        <taxon>Anthephorinae</taxon>
        <taxon>Digitaria</taxon>
    </lineage>
</organism>
<sequence>MGEPPPPQPPSPVPAKVYYDDCPGCAMDKKKETHKGVPYKELLFVGITSFASALPITSLFPFLYFMIRDLHVAQREEDIGFYAGFLGASYMIGRGIASVFWGIIADRIGRKPVIAFSIFSVIVFNTLFGMSVKYWMAIATRFLLGALNGFLAPVKAYSIEVCQPEQQALGISIVNTAWGMGVIIGPAIGGYLAQPAKQYPNLFHENSVFGRFPYLLPCISISFFATLVFISCAWLPETLHKHKDIEGAVEMVEASTTQHKEPPKKSLLKNWPLMSSIITYCVFSLHDTAYVEIFSLWTVSNRKYGGLSFSSKDVGQVLTAAGASLLVYQLFAYRWVDKTIGPIHSIRIPSALSIPIIAAYPFMTHLSGIRLGVPLYIAAMLKSVFAITRVTGTCLLQNKAVPQEQRGAANGIATTAMSLSKAFAPAGAGIIFSWAQKRQHAAFFPGDQMVFLLLNLTEVIGLILTFKPFLVVPPQYK</sequence>
<feature type="domain" description="Major facilitator superfamily (MFS) profile" evidence="7">
    <location>
        <begin position="41"/>
        <end position="473"/>
    </location>
</feature>
<evidence type="ECO:0000256" key="2">
    <source>
        <dbReference type="ARBA" id="ARBA00022448"/>
    </source>
</evidence>
<dbReference type="Proteomes" id="UP000636709">
    <property type="component" value="Unassembled WGS sequence"/>
</dbReference>
<evidence type="ECO:0000256" key="1">
    <source>
        <dbReference type="ARBA" id="ARBA00004141"/>
    </source>
</evidence>
<dbReference type="PROSITE" id="PS50850">
    <property type="entry name" value="MFS"/>
    <property type="match status" value="1"/>
</dbReference>
<dbReference type="InterPro" id="IPR011701">
    <property type="entry name" value="MFS"/>
</dbReference>
<feature type="transmembrane region" description="Helical" evidence="6">
    <location>
        <begin position="138"/>
        <end position="157"/>
    </location>
</feature>
<feature type="transmembrane region" description="Helical" evidence="6">
    <location>
        <begin position="375"/>
        <end position="396"/>
    </location>
</feature>
<accession>A0A835E6E4</accession>
<feature type="transmembrane region" description="Helical" evidence="6">
    <location>
        <begin position="452"/>
        <end position="472"/>
    </location>
</feature>
<keyword evidence="5 6" id="KW-0472">Membrane</keyword>
<feature type="transmembrane region" description="Helical" evidence="6">
    <location>
        <begin position="408"/>
        <end position="432"/>
    </location>
</feature>
<keyword evidence="3 6" id="KW-0812">Transmembrane</keyword>
<evidence type="ECO:0000256" key="4">
    <source>
        <dbReference type="ARBA" id="ARBA00022989"/>
    </source>
</evidence>
<dbReference type="AlphaFoldDB" id="A0A835E6E4"/>
<comment type="caution">
    <text evidence="8">The sequence shown here is derived from an EMBL/GenBank/DDBJ whole genome shotgun (WGS) entry which is preliminary data.</text>
</comment>
<name>A0A835E6E4_9POAL</name>
<feature type="transmembrane region" description="Helical" evidence="6">
    <location>
        <begin position="169"/>
        <end position="192"/>
    </location>
</feature>
<dbReference type="EMBL" id="JACEFO010002238">
    <property type="protein sequence ID" value="KAF8671586.1"/>
    <property type="molecule type" value="Genomic_DNA"/>
</dbReference>
<evidence type="ECO:0000256" key="5">
    <source>
        <dbReference type="ARBA" id="ARBA00023136"/>
    </source>
</evidence>
<dbReference type="SUPFAM" id="SSF103473">
    <property type="entry name" value="MFS general substrate transporter"/>
    <property type="match status" value="1"/>
</dbReference>
<dbReference type="InterPro" id="IPR020846">
    <property type="entry name" value="MFS_dom"/>
</dbReference>
<feature type="transmembrane region" description="Helical" evidence="6">
    <location>
        <begin position="79"/>
        <end position="101"/>
    </location>
</feature>
<evidence type="ECO:0000313" key="8">
    <source>
        <dbReference type="EMBL" id="KAF8671586.1"/>
    </source>
</evidence>
<feature type="transmembrane region" description="Helical" evidence="6">
    <location>
        <begin position="348"/>
        <end position="369"/>
    </location>
</feature>
<dbReference type="Pfam" id="PF07690">
    <property type="entry name" value="MFS_1"/>
    <property type="match status" value="1"/>
</dbReference>
<feature type="transmembrane region" description="Helical" evidence="6">
    <location>
        <begin position="113"/>
        <end position="132"/>
    </location>
</feature>
<feature type="transmembrane region" description="Helical" evidence="6">
    <location>
        <begin position="273"/>
        <end position="297"/>
    </location>
</feature>
<keyword evidence="2" id="KW-0813">Transport</keyword>
<evidence type="ECO:0000313" key="9">
    <source>
        <dbReference type="Proteomes" id="UP000636709"/>
    </source>
</evidence>
<proteinExistence type="predicted"/>
<dbReference type="PANTHER" id="PTHR23504:SF19">
    <property type="entry name" value="FACILITATOR SUPERFAMILY ANTIPORTER, PUTATIVE, EXPRESSED-RELATED"/>
    <property type="match status" value="1"/>
</dbReference>
<dbReference type="CDD" id="cd17330">
    <property type="entry name" value="MFS_SLC46_TetA_like"/>
    <property type="match status" value="1"/>
</dbReference>
<dbReference type="GO" id="GO:0016020">
    <property type="term" value="C:membrane"/>
    <property type="evidence" value="ECO:0007669"/>
    <property type="project" value="UniProtKB-SubCell"/>
</dbReference>
<dbReference type="GO" id="GO:0022857">
    <property type="term" value="F:transmembrane transporter activity"/>
    <property type="evidence" value="ECO:0007669"/>
    <property type="project" value="InterPro"/>
</dbReference>
<gene>
    <name evidence="8" type="ORF">HU200_049910</name>
</gene>
<evidence type="ECO:0000256" key="3">
    <source>
        <dbReference type="ARBA" id="ARBA00022692"/>
    </source>
</evidence>
<feature type="transmembrane region" description="Helical" evidence="6">
    <location>
        <begin position="317"/>
        <end position="336"/>
    </location>
</feature>
<keyword evidence="9" id="KW-1185">Reference proteome</keyword>
<reference evidence="8" key="1">
    <citation type="submission" date="2020-07" db="EMBL/GenBank/DDBJ databases">
        <title>Genome sequence and genetic diversity analysis of an under-domesticated orphan crop, white fonio (Digitaria exilis).</title>
        <authorList>
            <person name="Bennetzen J.L."/>
            <person name="Chen S."/>
            <person name="Ma X."/>
            <person name="Wang X."/>
            <person name="Yssel A.E.J."/>
            <person name="Chaluvadi S.R."/>
            <person name="Johnson M."/>
            <person name="Gangashetty P."/>
            <person name="Hamidou F."/>
            <person name="Sanogo M.D."/>
            <person name="Zwaenepoel A."/>
            <person name="Wallace J."/>
            <person name="Van De Peer Y."/>
            <person name="Van Deynze A."/>
        </authorList>
    </citation>
    <scope>NUCLEOTIDE SEQUENCE</scope>
    <source>
        <tissue evidence="8">Leaves</tissue>
    </source>
</reference>
<dbReference type="OrthoDB" id="10262656at2759"/>
<dbReference type="PANTHER" id="PTHR23504">
    <property type="entry name" value="MAJOR FACILITATOR SUPERFAMILY DOMAIN-CONTAINING PROTEIN 10"/>
    <property type="match status" value="1"/>
</dbReference>
<feature type="transmembrane region" description="Helical" evidence="6">
    <location>
        <begin position="42"/>
        <end position="67"/>
    </location>
</feature>
<keyword evidence="4 6" id="KW-1133">Transmembrane helix</keyword>
<evidence type="ECO:0000256" key="6">
    <source>
        <dbReference type="SAM" id="Phobius"/>
    </source>
</evidence>